<dbReference type="Pfam" id="PF00205">
    <property type="entry name" value="TPP_enzyme_M"/>
    <property type="match status" value="1"/>
</dbReference>
<dbReference type="InterPro" id="IPR012001">
    <property type="entry name" value="Thiamin_PyroP_enz_TPP-bd_dom"/>
</dbReference>
<evidence type="ECO:0000259" key="4">
    <source>
        <dbReference type="Pfam" id="PF00205"/>
    </source>
</evidence>
<dbReference type="PANTHER" id="PTHR18968">
    <property type="entry name" value="THIAMINE PYROPHOSPHATE ENZYMES"/>
    <property type="match status" value="1"/>
</dbReference>
<dbReference type="PANTHER" id="PTHR18968:SF120">
    <property type="entry name" value="ACETOLACTATE SYNTHASE LARGE SUBUNIT"/>
    <property type="match status" value="1"/>
</dbReference>
<dbReference type="Proteomes" id="UP000033393">
    <property type="component" value="Unassembled WGS sequence"/>
</dbReference>
<evidence type="ECO:0000259" key="5">
    <source>
        <dbReference type="Pfam" id="PF02775"/>
    </source>
</evidence>
<dbReference type="AlphaFoldDB" id="A0A0F0HA21"/>
<dbReference type="InterPro" id="IPR012000">
    <property type="entry name" value="Thiamin_PyroP_enz_cen_dom"/>
</dbReference>
<dbReference type="GO" id="GO:0003984">
    <property type="term" value="F:acetolactate synthase activity"/>
    <property type="evidence" value="ECO:0007669"/>
    <property type="project" value="TreeGrafter"/>
</dbReference>
<dbReference type="GO" id="GO:0030976">
    <property type="term" value="F:thiamine pyrophosphate binding"/>
    <property type="evidence" value="ECO:0007669"/>
    <property type="project" value="InterPro"/>
</dbReference>
<evidence type="ECO:0000256" key="1">
    <source>
        <dbReference type="ARBA" id="ARBA00007812"/>
    </source>
</evidence>
<dbReference type="InterPro" id="IPR029035">
    <property type="entry name" value="DHS-like_NAD/FAD-binding_dom"/>
</dbReference>
<dbReference type="GO" id="GO:0009097">
    <property type="term" value="P:isoleucine biosynthetic process"/>
    <property type="evidence" value="ECO:0007669"/>
    <property type="project" value="TreeGrafter"/>
</dbReference>
<dbReference type="Gene3D" id="3.40.50.1220">
    <property type="entry name" value="TPP-binding domain"/>
    <property type="match status" value="1"/>
</dbReference>
<dbReference type="InterPro" id="IPR045229">
    <property type="entry name" value="TPP_enz"/>
</dbReference>
<feature type="domain" description="Thiamine pyrophosphate enzyme central" evidence="4">
    <location>
        <begin position="188"/>
        <end position="315"/>
    </location>
</feature>
<dbReference type="InterPro" id="IPR000399">
    <property type="entry name" value="TPP-bd_CS"/>
</dbReference>
<dbReference type="SUPFAM" id="SSF52467">
    <property type="entry name" value="DHS-like NAD/FAD-binding domain"/>
    <property type="match status" value="1"/>
</dbReference>
<dbReference type="CDD" id="cd00568">
    <property type="entry name" value="TPP_enzymes"/>
    <property type="match status" value="1"/>
</dbReference>
<dbReference type="SUPFAM" id="SSF52518">
    <property type="entry name" value="Thiamin diphosphate-binding fold (THDP-binding)"/>
    <property type="match status" value="2"/>
</dbReference>
<protein>
    <recommendedName>
        <fullName evidence="9">Thiamine pyrophosphate-binding protein</fullName>
    </recommendedName>
</protein>
<evidence type="ECO:0000259" key="6">
    <source>
        <dbReference type="Pfam" id="PF02776"/>
    </source>
</evidence>
<sequence length="550" mass="57348">MTYVRAADVLVSTLAAHGVDRVYCVAGESFLPALDALHDSDVDVVTCRHEASAAFAALADGKLTGRPGVCLVNRGPGASNAAIAIHAAHQDAAPLLLVVGQVTRADLGRDAFQEMDYHRTFADQAKGVWTLHDARYTAEMTTRALRAATQGTPGPAVLVVPEDVFGELTSPAAARPAAPSAVPAAETVAEVAEALARARRPLLLGGGLLAAAPAGRRALRRAAEELALPVVVSNKHQDLIGNHHPHYAGHLHLATQPWQRDLLGTTDLLLAVGSRLDVVTTGNLAPATTIQVYPDPQRLGGGRAISCDPAAFLGRLAGHPAGENAERRRWIEKLHDAEVGNSTWTPPPSPGDGLPFGAVVAALTTLADDDAVVTVDAGNFTSWVHRYHRFGDGGTLLGLGCGAMGFGVPSGLAAALRHPDRTVITFVGDGGFLMTGTELATAVGRGARLVIVIADNGSYGTIRQHQERAFPGRVVATDLHNPDFVALARAHGAQGMAVEDESDLIGVLKAALACDGPVVVSVRTSLSWISAYKHLPGLQPPGFTAQGKIR</sequence>
<dbReference type="InterPro" id="IPR011766">
    <property type="entry name" value="TPP_enzyme_TPP-bd"/>
</dbReference>
<keyword evidence="8" id="KW-1185">Reference proteome</keyword>
<feature type="domain" description="Thiamine pyrophosphate enzyme N-terminal TPP-binding" evidence="6">
    <location>
        <begin position="5"/>
        <end position="117"/>
    </location>
</feature>
<feature type="domain" description="Thiamine pyrophosphate enzyme TPP-binding" evidence="5">
    <location>
        <begin position="376"/>
        <end position="522"/>
    </location>
</feature>
<comment type="caution">
    <text evidence="7">The sequence shown here is derived from an EMBL/GenBank/DDBJ whole genome shotgun (WGS) entry which is preliminary data.</text>
</comment>
<dbReference type="RefSeq" id="WP_045310389.1">
    <property type="nucleotide sequence ID" value="NZ_JYJG01000029.1"/>
</dbReference>
<dbReference type="InterPro" id="IPR029061">
    <property type="entry name" value="THDP-binding"/>
</dbReference>
<dbReference type="GO" id="GO:0050660">
    <property type="term" value="F:flavin adenine dinucleotide binding"/>
    <property type="evidence" value="ECO:0007669"/>
    <property type="project" value="TreeGrafter"/>
</dbReference>
<evidence type="ECO:0000256" key="3">
    <source>
        <dbReference type="RuleBase" id="RU362132"/>
    </source>
</evidence>
<proteinExistence type="inferred from homology"/>
<dbReference type="OrthoDB" id="4494979at2"/>
<reference evidence="7 8" key="1">
    <citation type="submission" date="2015-02" db="EMBL/GenBank/DDBJ databases">
        <authorList>
            <person name="Ju K.-S."/>
            <person name="Doroghazi J.R."/>
            <person name="Metcalf W."/>
        </authorList>
    </citation>
    <scope>NUCLEOTIDE SEQUENCE [LARGE SCALE GENOMIC DNA]</scope>
    <source>
        <strain evidence="7 8">NRRL B-16140</strain>
    </source>
</reference>
<comment type="similarity">
    <text evidence="1 3">Belongs to the TPP enzyme family.</text>
</comment>
<dbReference type="Pfam" id="PF02775">
    <property type="entry name" value="TPP_enzyme_C"/>
    <property type="match status" value="1"/>
</dbReference>
<dbReference type="PATRIC" id="fig|68170.10.peg.6824"/>
<dbReference type="PROSITE" id="PS00187">
    <property type="entry name" value="TPP_ENZYMES"/>
    <property type="match status" value="1"/>
</dbReference>
<organism evidence="7 8">
    <name type="scientific">Lentzea aerocolonigenes</name>
    <name type="common">Lechevalieria aerocolonigenes</name>
    <name type="synonym">Saccharothrix aerocolonigenes</name>
    <dbReference type="NCBI Taxonomy" id="68170"/>
    <lineage>
        <taxon>Bacteria</taxon>
        <taxon>Bacillati</taxon>
        <taxon>Actinomycetota</taxon>
        <taxon>Actinomycetes</taxon>
        <taxon>Pseudonocardiales</taxon>
        <taxon>Pseudonocardiaceae</taxon>
        <taxon>Lentzea</taxon>
    </lineage>
</organism>
<gene>
    <name evidence="7" type="ORF">UK23_06245</name>
</gene>
<dbReference type="EMBL" id="JYJG01000029">
    <property type="protein sequence ID" value="KJK51706.1"/>
    <property type="molecule type" value="Genomic_DNA"/>
</dbReference>
<evidence type="ECO:0000313" key="8">
    <source>
        <dbReference type="Proteomes" id="UP000033393"/>
    </source>
</evidence>
<evidence type="ECO:0008006" key="9">
    <source>
        <dbReference type="Google" id="ProtNLM"/>
    </source>
</evidence>
<dbReference type="GO" id="GO:0005948">
    <property type="term" value="C:acetolactate synthase complex"/>
    <property type="evidence" value="ECO:0007669"/>
    <property type="project" value="TreeGrafter"/>
</dbReference>
<dbReference type="GO" id="GO:0000287">
    <property type="term" value="F:magnesium ion binding"/>
    <property type="evidence" value="ECO:0007669"/>
    <property type="project" value="InterPro"/>
</dbReference>
<dbReference type="Gene3D" id="3.40.50.970">
    <property type="match status" value="2"/>
</dbReference>
<accession>A0A0F0HA21</accession>
<dbReference type="GO" id="GO:0009099">
    <property type="term" value="P:L-valine biosynthetic process"/>
    <property type="evidence" value="ECO:0007669"/>
    <property type="project" value="TreeGrafter"/>
</dbReference>
<dbReference type="Pfam" id="PF02776">
    <property type="entry name" value="TPP_enzyme_N"/>
    <property type="match status" value="1"/>
</dbReference>
<name>A0A0F0HA21_LENAE</name>
<keyword evidence="2 3" id="KW-0786">Thiamine pyrophosphate</keyword>
<evidence type="ECO:0000313" key="7">
    <source>
        <dbReference type="EMBL" id="KJK51706.1"/>
    </source>
</evidence>
<evidence type="ECO:0000256" key="2">
    <source>
        <dbReference type="ARBA" id="ARBA00023052"/>
    </source>
</evidence>